<accession>A0A9W7LGE1</accession>
<gene>
    <name evidence="2" type="ORF">TrCOL_g7717</name>
</gene>
<dbReference type="PANTHER" id="PTHR21228">
    <property type="entry name" value="FAST LEU-RICH DOMAIN-CONTAINING"/>
    <property type="match status" value="1"/>
</dbReference>
<evidence type="ECO:0000259" key="1">
    <source>
        <dbReference type="PROSITE" id="PS51286"/>
    </source>
</evidence>
<dbReference type="SUPFAM" id="SSF48371">
    <property type="entry name" value="ARM repeat"/>
    <property type="match status" value="1"/>
</dbReference>
<dbReference type="InterPro" id="IPR011989">
    <property type="entry name" value="ARM-like"/>
</dbReference>
<dbReference type="Pfam" id="PF08373">
    <property type="entry name" value="RAP"/>
    <property type="match status" value="1"/>
</dbReference>
<dbReference type="InterPro" id="IPR050870">
    <property type="entry name" value="FAST_kinase"/>
</dbReference>
<dbReference type="AlphaFoldDB" id="A0A9W7LGE1"/>
<comment type="caution">
    <text evidence="2">The sequence shown here is derived from an EMBL/GenBank/DDBJ whole genome shotgun (WGS) entry which is preliminary data.</text>
</comment>
<dbReference type="InterPro" id="IPR016024">
    <property type="entry name" value="ARM-type_fold"/>
</dbReference>
<dbReference type="Gene3D" id="1.25.10.10">
    <property type="entry name" value="Leucine-rich Repeat Variant"/>
    <property type="match status" value="1"/>
</dbReference>
<dbReference type="Pfam" id="PF26188">
    <property type="entry name" value="RESC6"/>
    <property type="match status" value="1"/>
</dbReference>
<dbReference type="InterPro" id="IPR058917">
    <property type="entry name" value="RESC6_dom"/>
</dbReference>
<dbReference type="GO" id="GO:0044528">
    <property type="term" value="P:regulation of mitochondrial mRNA stability"/>
    <property type="evidence" value="ECO:0007669"/>
    <property type="project" value="TreeGrafter"/>
</dbReference>
<protein>
    <recommendedName>
        <fullName evidence="1">RAP domain-containing protein</fullName>
    </recommendedName>
</protein>
<evidence type="ECO:0000313" key="2">
    <source>
        <dbReference type="EMBL" id="GMI49153.1"/>
    </source>
</evidence>
<dbReference type="GO" id="GO:0000963">
    <property type="term" value="P:mitochondrial RNA processing"/>
    <property type="evidence" value="ECO:0007669"/>
    <property type="project" value="TreeGrafter"/>
</dbReference>
<dbReference type="PROSITE" id="PS51286">
    <property type="entry name" value="RAP"/>
    <property type="match status" value="1"/>
</dbReference>
<sequence>MLRLFSRHTIGLVSSPLRIPTVGFKPHEPLSYLLRHGSSRPQAIEQNKRITEFERSRDWRGLVKYADEKRNEFDDVNWATMWSKLGRMRREARVIKNDKMFNRVRKDFERRVKDDGMGWLGVREVANVVHAYAVMSIRGSAFVEAVESKDVVTKIMREGNPQQIANTIWAMARMGHEAPTLAGAIDSDKVVTYLMRKGNSQDIANIIWAMATLGHEAPTLARAIESEEVVTYLMREGKPQAIANIIWAMARLGHEAPSLARAIESEKVVMKLVSEGKPQNIANTIWAMATLGHKAPTLARAIESKEVVTKLVSEGNSQALANTIWAMATLGHEAPSLARAIDSKEVVTKLMREGTPQAIANTIWAMSKLKYDCPRLVHALAVSGWEIMGSCTGQDISNTAFGLADLGYFNEMIFEQIGKHVNVVIGGSNQHICNTLWAFGISGLIAKHEETVRILWDEAMKRPPTEFKSENWTQLEIARLFARSEGVHLEVVDNDGRGGNRSDMMERAAKTIDNPATRFERDIANDLKRFGFSGFETEVTPFDNREGGNLLKIDIAWKKEKVALELDGPSHFLSPSNERNGPTKAKKRLLKSLGWKVLNMSYLQNMKYGKLSDKNKKETLVDWLKKCGVKPV</sequence>
<dbReference type="PANTHER" id="PTHR21228:SF40">
    <property type="entry name" value="LD45607P"/>
    <property type="match status" value="1"/>
</dbReference>
<dbReference type="SMART" id="SM00952">
    <property type="entry name" value="RAP"/>
    <property type="match status" value="1"/>
</dbReference>
<dbReference type="GO" id="GO:0035770">
    <property type="term" value="C:ribonucleoprotein granule"/>
    <property type="evidence" value="ECO:0007669"/>
    <property type="project" value="TreeGrafter"/>
</dbReference>
<dbReference type="GO" id="GO:0003723">
    <property type="term" value="F:RNA binding"/>
    <property type="evidence" value="ECO:0007669"/>
    <property type="project" value="TreeGrafter"/>
</dbReference>
<reference evidence="3" key="1">
    <citation type="journal article" date="2023" name="Commun. Biol.">
        <title>Genome analysis of Parmales, the sister group of diatoms, reveals the evolutionary specialization of diatoms from phago-mixotrophs to photoautotrophs.</title>
        <authorList>
            <person name="Ban H."/>
            <person name="Sato S."/>
            <person name="Yoshikawa S."/>
            <person name="Yamada K."/>
            <person name="Nakamura Y."/>
            <person name="Ichinomiya M."/>
            <person name="Sato N."/>
            <person name="Blanc-Mathieu R."/>
            <person name="Endo H."/>
            <person name="Kuwata A."/>
            <person name="Ogata H."/>
        </authorList>
    </citation>
    <scope>NUCLEOTIDE SEQUENCE [LARGE SCALE GENOMIC DNA]</scope>
</reference>
<dbReference type="EMBL" id="BRYA01000470">
    <property type="protein sequence ID" value="GMI49153.1"/>
    <property type="molecule type" value="Genomic_DNA"/>
</dbReference>
<feature type="domain" description="RAP" evidence="1">
    <location>
        <begin position="562"/>
        <end position="622"/>
    </location>
</feature>
<evidence type="ECO:0000313" key="3">
    <source>
        <dbReference type="Proteomes" id="UP001165065"/>
    </source>
</evidence>
<proteinExistence type="predicted"/>
<dbReference type="Proteomes" id="UP001165065">
    <property type="component" value="Unassembled WGS sequence"/>
</dbReference>
<organism evidence="2 3">
    <name type="scientific">Triparma columacea</name>
    <dbReference type="NCBI Taxonomy" id="722753"/>
    <lineage>
        <taxon>Eukaryota</taxon>
        <taxon>Sar</taxon>
        <taxon>Stramenopiles</taxon>
        <taxon>Ochrophyta</taxon>
        <taxon>Bolidophyceae</taxon>
        <taxon>Parmales</taxon>
        <taxon>Triparmaceae</taxon>
        <taxon>Triparma</taxon>
    </lineage>
</organism>
<name>A0A9W7LGE1_9STRA</name>
<dbReference type="GO" id="GO:0005759">
    <property type="term" value="C:mitochondrial matrix"/>
    <property type="evidence" value="ECO:0007669"/>
    <property type="project" value="TreeGrafter"/>
</dbReference>
<dbReference type="OrthoDB" id="2019031at2759"/>
<dbReference type="InterPro" id="IPR013584">
    <property type="entry name" value="RAP"/>
</dbReference>
<keyword evidence="3" id="KW-1185">Reference proteome</keyword>